<dbReference type="InterPro" id="IPR037191">
    <property type="entry name" value="VPS9_dom_sf"/>
</dbReference>
<reference evidence="8" key="2">
    <citation type="submission" date="2021-08" db="EMBL/GenBank/DDBJ databases">
        <authorList>
            <person name="Eriksson T."/>
        </authorList>
    </citation>
    <scope>NUCLEOTIDE SEQUENCE</scope>
    <source>
        <strain evidence="8">Stoneville</strain>
        <tissue evidence="8">Whole head</tissue>
    </source>
</reference>
<protein>
    <recommendedName>
        <fullName evidence="10">Protein sprint</fullName>
    </recommendedName>
</protein>
<feature type="domain" description="SH2" evidence="5">
    <location>
        <begin position="367"/>
        <end position="460"/>
    </location>
</feature>
<dbReference type="Pfam" id="PF02204">
    <property type="entry name" value="VPS9"/>
    <property type="match status" value="1"/>
</dbReference>
<dbReference type="GO" id="GO:0005096">
    <property type="term" value="F:GTPase activator activity"/>
    <property type="evidence" value="ECO:0007669"/>
    <property type="project" value="UniProtKB-KW"/>
</dbReference>
<feature type="compositionally biased region" description="Polar residues" evidence="4">
    <location>
        <begin position="610"/>
        <end position="620"/>
    </location>
</feature>
<feature type="region of interest" description="Disordered" evidence="4">
    <location>
        <begin position="1"/>
        <end position="25"/>
    </location>
</feature>
<keyword evidence="3" id="KW-0727">SH2 domain</keyword>
<dbReference type="GO" id="GO:0031267">
    <property type="term" value="F:small GTPase binding"/>
    <property type="evidence" value="ECO:0007669"/>
    <property type="project" value="TreeGrafter"/>
</dbReference>
<keyword evidence="2" id="KW-0343">GTPase activation</keyword>
<gene>
    <name evidence="8" type="ORF">GEV33_005284</name>
</gene>
<proteinExistence type="inferred from homology"/>
<dbReference type="InterPro" id="IPR000159">
    <property type="entry name" value="RA_dom"/>
</dbReference>
<feature type="compositionally biased region" description="Polar residues" evidence="4">
    <location>
        <begin position="831"/>
        <end position="842"/>
    </location>
</feature>
<dbReference type="GO" id="GO:0005085">
    <property type="term" value="F:guanyl-nucleotide exchange factor activity"/>
    <property type="evidence" value="ECO:0007669"/>
    <property type="project" value="InterPro"/>
</dbReference>
<sequence length="1438" mass="157677">MLPETLLDNGLRSPNNNTGLPRTRGSLCLSPVTGSTIVDNKRRSWCGTPSPQAQFASRRYGELGHFKPRDGLTRSPGDVRRFFETSRRDSNGRGVLWLVTNARSVASSVIVRERSLTAPTNSIDYGWQKCGNVNIFSTIRETGGGRSGGVVSGGGRLASFQSSLALLCSDGVARVGPHSFATSFPFGATIEMLGAGGERVHDLGKVRAKPLDQISSLLIKITEMAGGMLKIRLKLGSAIWKAQVEASRNNVSGGVINREMDLTVFCKGSWFLSCRYGESSRSDAFLEPYLLGDRQSPMVGAPSPSPPPCRNARNSSPAPPSRSASGESLLSSNGGSEGGSEDSGESGYGATCDIGLTERLIRSHPIWFLPGIQRAGAFHLLQGKEEGCFVVRQSSQSDTMALSVRLPIDKGPYIEHYLIQSTEGHLGLETSENRFGSIPELIAHYANCCDELPVQLTLPKAIREAKSRQQLSSLALLGQEFWRYSPPPSAATSPDADLVLNLNPLMTTFKTAEPSTPIPKENNRPARPNTLNLMSFIEPNKVEPSKPKNESASKTPPPPPPRWSKPSTPQNNFTVTTTVTFSVNAQGTDEQQGSEVEVVRCDPKRMSPEGQCNSTISSKGSSRRGGPTDQVLSPNGSILSPNSDLNSLLSPDTLSPLSASKTSRQSKRSKHKLSKHYQESDIVDSPTFYYRSGLGDKISDYEDVWTNEPTTNKPKSLASPDLLQHTANVVSLNNNVLSPVESHRSDCSTPVQNCKNQLLQSPLIEDMASPHAPKQGSPFYAEPADSIANPVPRRPLPRTMIPMQQRHSNPPGLLSHSPLSPGLERIDSDFNGMSSSADNLSPKQRLPALRKPEAKPVQPPSIKTRGNDSWQVDNGWTFRSEPDKISIDAVVAAKISGSECDVTMESSDPEYDSDWPVIPTLMSSSPQPYTPDPEDRTTVQDMISKRFPDIRTSAELTIDEELCRMSAYDNVDDRRVPRAPPSEISELTEFSDPWTELNQGVAETDDSVSERIDHGTKVMNRSKSFKDRLDPLLSAPRLQALRNRERSGPKAVGAAIRTYALELAQDKNTTFAQNIDNFIACTCESKETNPQIIMRNMRQFMSGMKNYLVKHGEKGFYKEIERERSKLKPTEFLNLDAILEGVMHKLVVKPLKGHLQKLFLDHYTKTGAIRLLADNIQFAATRPIAELAIKPKITLPSDSSLGTISQYLQRLQTADSPLEKLEYLLAAIATIFNSVKTGQLTGSGKAAQLGADDFLPLFVWVLVRTNFVAAEIEAEYMWGLLHPSLLSGEGGYYLTTLSSAVHVLKNFKESCVENVKSNNAKNDVSGRESVVCASWTSVRFQSVLKVVVPDELHGSILTKTLPAKPHMTTKDVCNIIAHKARITNPQDYALYRVTDGEETLLLDNECPQDFISGSKHTMLAYKRTDAKIAWPNQDKLNL</sequence>
<dbReference type="Gene3D" id="1.20.1050.80">
    <property type="entry name" value="VPS9 domain"/>
    <property type="match status" value="1"/>
</dbReference>
<dbReference type="PROSITE" id="PS50001">
    <property type="entry name" value="SH2"/>
    <property type="match status" value="1"/>
</dbReference>
<dbReference type="SMART" id="SM00252">
    <property type="entry name" value="SH2"/>
    <property type="match status" value="1"/>
</dbReference>
<organism evidence="8 9">
    <name type="scientific">Tenebrio molitor</name>
    <name type="common">Yellow mealworm beetle</name>
    <dbReference type="NCBI Taxonomy" id="7067"/>
    <lineage>
        <taxon>Eukaryota</taxon>
        <taxon>Metazoa</taxon>
        <taxon>Ecdysozoa</taxon>
        <taxon>Arthropoda</taxon>
        <taxon>Hexapoda</taxon>
        <taxon>Insecta</taxon>
        <taxon>Pterygota</taxon>
        <taxon>Neoptera</taxon>
        <taxon>Endopterygota</taxon>
        <taxon>Coleoptera</taxon>
        <taxon>Polyphaga</taxon>
        <taxon>Cucujiformia</taxon>
        <taxon>Tenebrionidae</taxon>
        <taxon>Tenebrio</taxon>
    </lineage>
</organism>
<feature type="compositionally biased region" description="Low complexity" evidence="4">
    <location>
        <begin position="564"/>
        <end position="581"/>
    </location>
</feature>
<evidence type="ECO:0000313" key="8">
    <source>
        <dbReference type="EMBL" id="KAH0817505.1"/>
    </source>
</evidence>
<feature type="compositionally biased region" description="Low complexity" evidence="4">
    <location>
        <begin position="639"/>
        <end position="658"/>
    </location>
</feature>
<dbReference type="InterPro" id="IPR029071">
    <property type="entry name" value="Ubiquitin-like_domsf"/>
</dbReference>
<dbReference type="CDD" id="cd00173">
    <property type="entry name" value="SH2"/>
    <property type="match status" value="1"/>
</dbReference>
<evidence type="ECO:0000256" key="3">
    <source>
        <dbReference type="PROSITE-ProRule" id="PRU00191"/>
    </source>
</evidence>
<feature type="compositionally biased region" description="Basic and acidic residues" evidence="4">
    <location>
        <begin position="597"/>
        <end position="607"/>
    </location>
</feature>
<dbReference type="InterPro" id="IPR000980">
    <property type="entry name" value="SH2"/>
</dbReference>
<dbReference type="Gene3D" id="3.30.505.10">
    <property type="entry name" value="SH2 domain"/>
    <property type="match status" value="1"/>
</dbReference>
<feature type="compositionally biased region" description="Low complexity" evidence="4">
    <location>
        <begin position="310"/>
        <end position="334"/>
    </location>
</feature>
<dbReference type="Pfam" id="PF23268">
    <property type="entry name" value="RIN1"/>
    <property type="match status" value="1"/>
</dbReference>
<reference evidence="8" key="1">
    <citation type="journal article" date="2020" name="J Insects Food Feed">
        <title>The yellow mealworm (Tenebrio molitor) genome: a resource for the emerging insects as food and feed industry.</title>
        <authorList>
            <person name="Eriksson T."/>
            <person name="Andere A."/>
            <person name="Kelstrup H."/>
            <person name="Emery V."/>
            <person name="Picard C."/>
        </authorList>
    </citation>
    <scope>NUCLEOTIDE SEQUENCE</scope>
    <source>
        <strain evidence="8">Stoneville</strain>
        <tissue evidence="8">Whole head</tissue>
    </source>
</reference>
<dbReference type="EMBL" id="JABDTM020019352">
    <property type="protein sequence ID" value="KAH0817505.1"/>
    <property type="molecule type" value="Genomic_DNA"/>
</dbReference>
<dbReference type="PROSITE" id="PS51205">
    <property type="entry name" value="VPS9"/>
    <property type="match status" value="1"/>
</dbReference>
<comment type="similarity">
    <text evidence="1">Belongs to the RIN (Ras interaction/interference) family.</text>
</comment>
<evidence type="ECO:0000259" key="5">
    <source>
        <dbReference type="PROSITE" id="PS50001"/>
    </source>
</evidence>
<evidence type="ECO:0000256" key="1">
    <source>
        <dbReference type="ARBA" id="ARBA00006919"/>
    </source>
</evidence>
<dbReference type="GO" id="GO:0005829">
    <property type="term" value="C:cytosol"/>
    <property type="evidence" value="ECO:0007669"/>
    <property type="project" value="TreeGrafter"/>
</dbReference>
<name>A0A8J6LDY5_TENMO</name>
<dbReference type="GO" id="GO:0016192">
    <property type="term" value="P:vesicle-mediated transport"/>
    <property type="evidence" value="ECO:0007669"/>
    <property type="project" value="InterPro"/>
</dbReference>
<dbReference type="InterPro" id="IPR036860">
    <property type="entry name" value="SH2_dom_sf"/>
</dbReference>
<accession>A0A8J6LDY5</accession>
<feature type="region of interest" description="Disordered" evidence="4">
    <location>
        <begin position="769"/>
        <end position="870"/>
    </location>
</feature>
<evidence type="ECO:0008006" key="10">
    <source>
        <dbReference type="Google" id="ProtNLM"/>
    </source>
</evidence>
<dbReference type="SMART" id="SM00314">
    <property type="entry name" value="RA"/>
    <property type="match status" value="1"/>
</dbReference>
<feature type="compositionally biased region" description="Low complexity" evidence="4">
    <location>
        <begin position="807"/>
        <end position="823"/>
    </location>
</feature>
<dbReference type="SUPFAM" id="SSF55550">
    <property type="entry name" value="SH2 domain"/>
    <property type="match status" value="1"/>
</dbReference>
<dbReference type="GO" id="GO:0030139">
    <property type="term" value="C:endocytic vesicle"/>
    <property type="evidence" value="ECO:0007669"/>
    <property type="project" value="TreeGrafter"/>
</dbReference>
<evidence type="ECO:0000259" key="6">
    <source>
        <dbReference type="PROSITE" id="PS50200"/>
    </source>
</evidence>
<feature type="region of interest" description="Disordered" evidence="4">
    <location>
        <begin position="510"/>
        <end position="678"/>
    </location>
</feature>
<dbReference type="PANTHER" id="PTHR23101:SF104">
    <property type="entry name" value="PROTEIN SPRINT"/>
    <property type="match status" value="1"/>
</dbReference>
<dbReference type="Pfam" id="PF00017">
    <property type="entry name" value="SH2"/>
    <property type="match status" value="1"/>
</dbReference>
<feature type="compositionally biased region" description="Basic and acidic residues" evidence="4">
    <location>
        <begin position="540"/>
        <end position="551"/>
    </location>
</feature>
<feature type="domain" description="VPS9" evidence="7">
    <location>
        <begin position="1166"/>
        <end position="1313"/>
    </location>
</feature>
<feature type="region of interest" description="Disordered" evidence="4">
    <location>
        <begin position="296"/>
        <end position="347"/>
    </location>
</feature>
<feature type="compositionally biased region" description="Basic residues" evidence="4">
    <location>
        <begin position="664"/>
        <end position="675"/>
    </location>
</feature>
<dbReference type="InterPro" id="IPR045046">
    <property type="entry name" value="Vps9-like"/>
</dbReference>
<feature type="domain" description="Ras-associating" evidence="6">
    <location>
        <begin position="1340"/>
        <end position="1426"/>
    </location>
</feature>
<dbReference type="SMART" id="SM00167">
    <property type="entry name" value="VPS9"/>
    <property type="match status" value="1"/>
</dbReference>
<dbReference type="CDD" id="cd01776">
    <property type="entry name" value="RA_Rin"/>
    <property type="match status" value="1"/>
</dbReference>
<dbReference type="PANTHER" id="PTHR23101">
    <property type="entry name" value="RAB GDP/GTP EXCHANGE FACTOR"/>
    <property type="match status" value="1"/>
</dbReference>
<dbReference type="Proteomes" id="UP000719412">
    <property type="component" value="Unassembled WGS sequence"/>
</dbReference>
<dbReference type="Pfam" id="PF00788">
    <property type="entry name" value="RA"/>
    <property type="match status" value="1"/>
</dbReference>
<feature type="compositionally biased region" description="Polar residues" evidence="4">
    <location>
        <begin position="582"/>
        <end position="594"/>
    </location>
</feature>
<evidence type="ECO:0000259" key="7">
    <source>
        <dbReference type="PROSITE" id="PS51205"/>
    </source>
</evidence>
<evidence type="ECO:0000313" key="9">
    <source>
        <dbReference type="Proteomes" id="UP000719412"/>
    </source>
</evidence>
<dbReference type="SUPFAM" id="SSF54236">
    <property type="entry name" value="Ubiquitin-like"/>
    <property type="match status" value="1"/>
</dbReference>
<evidence type="ECO:0000256" key="2">
    <source>
        <dbReference type="ARBA" id="ARBA00022468"/>
    </source>
</evidence>
<dbReference type="SUPFAM" id="SSF109993">
    <property type="entry name" value="VPS9 domain"/>
    <property type="match status" value="1"/>
</dbReference>
<dbReference type="GO" id="GO:0007165">
    <property type="term" value="P:signal transduction"/>
    <property type="evidence" value="ECO:0007669"/>
    <property type="project" value="InterPro"/>
</dbReference>
<keyword evidence="9" id="KW-1185">Reference proteome</keyword>
<evidence type="ECO:0000256" key="4">
    <source>
        <dbReference type="SAM" id="MobiDB-lite"/>
    </source>
</evidence>
<dbReference type="PROSITE" id="PS50200">
    <property type="entry name" value="RA"/>
    <property type="match status" value="1"/>
</dbReference>
<dbReference type="InterPro" id="IPR003123">
    <property type="entry name" value="VPS9"/>
</dbReference>
<comment type="caution">
    <text evidence="8">The sequence shown here is derived from an EMBL/GenBank/DDBJ whole genome shotgun (WGS) entry which is preliminary data.</text>
</comment>